<reference evidence="2 3" key="1">
    <citation type="submission" date="2016-10" db="EMBL/GenBank/DDBJ databases">
        <authorList>
            <person name="de Groot N.N."/>
        </authorList>
    </citation>
    <scope>NUCLEOTIDE SEQUENCE [LARGE SCALE GENOMIC DNA]</scope>
    <source>
        <strain evidence="2 3">L 420-91</strain>
    </source>
</reference>
<sequence>MNDRFDLILSALQGVQSEVQNLNQRIDTFEKEVNQRFDELKDSINCKHIESIKADELILQSLETGQQKLLSRIEDVERGMYRLERMELRQNRMAMKVDELEADIALLRDKLQN</sequence>
<dbReference type="OrthoDB" id="9937920at2"/>
<evidence type="ECO:0000256" key="1">
    <source>
        <dbReference type="SAM" id="Coils"/>
    </source>
</evidence>
<keyword evidence="1" id="KW-0175">Coiled coil</keyword>
<feature type="coiled-coil region" evidence="1">
    <location>
        <begin position="12"/>
        <end position="39"/>
    </location>
</feature>
<evidence type="ECO:0000313" key="2">
    <source>
        <dbReference type="EMBL" id="SDH57194.1"/>
    </source>
</evidence>
<gene>
    <name evidence="2" type="ORF">SAMN04489735_103326</name>
</gene>
<accession>A0A1G8DHR4</accession>
<dbReference type="RefSeq" id="WP_091260987.1">
    <property type="nucleotide sequence ID" value="NZ_FNDE01000033.1"/>
</dbReference>
<proteinExistence type="predicted"/>
<dbReference type="AlphaFoldDB" id="A0A1G8DHR4"/>
<dbReference type="Proteomes" id="UP000198956">
    <property type="component" value="Unassembled WGS sequence"/>
</dbReference>
<protein>
    <submittedName>
        <fullName evidence="2">Uncharacterized protein</fullName>
    </submittedName>
</protein>
<evidence type="ECO:0000313" key="3">
    <source>
        <dbReference type="Proteomes" id="UP000198956"/>
    </source>
</evidence>
<name>A0A1G8DHR4_ANETH</name>
<feature type="coiled-coil region" evidence="1">
    <location>
        <begin position="83"/>
        <end position="110"/>
    </location>
</feature>
<organism evidence="2 3">
    <name type="scientific">Aneurinibacillus thermoaerophilus</name>
    <dbReference type="NCBI Taxonomy" id="143495"/>
    <lineage>
        <taxon>Bacteria</taxon>
        <taxon>Bacillati</taxon>
        <taxon>Bacillota</taxon>
        <taxon>Bacilli</taxon>
        <taxon>Bacillales</taxon>
        <taxon>Paenibacillaceae</taxon>
        <taxon>Aneurinibacillus group</taxon>
        <taxon>Aneurinibacillus</taxon>
    </lineage>
</organism>
<dbReference type="EMBL" id="FNDE01000033">
    <property type="protein sequence ID" value="SDH57194.1"/>
    <property type="molecule type" value="Genomic_DNA"/>
</dbReference>